<dbReference type="CDD" id="cd06170">
    <property type="entry name" value="LuxR_C_like"/>
    <property type="match status" value="1"/>
</dbReference>
<dbReference type="PROSITE" id="PS00622">
    <property type="entry name" value="HTH_LUXR_1"/>
    <property type="match status" value="1"/>
</dbReference>
<evidence type="ECO:0000259" key="4">
    <source>
        <dbReference type="PROSITE" id="PS50043"/>
    </source>
</evidence>
<dbReference type="InterPro" id="IPR039420">
    <property type="entry name" value="WalR-like"/>
</dbReference>
<keyword evidence="7" id="KW-1185">Reference proteome</keyword>
<feature type="modified residue" description="4-aspartylphosphate" evidence="3">
    <location>
        <position position="54"/>
    </location>
</feature>
<name>A0A1I4FEZ8_9ACTN</name>
<evidence type="ECO:0000256" key="1">
    <source>
        <dbReference type="ARBA" id="ARBA00022553"/>
    </source>
</evidence>
<feature type="domain" description="HTH luxR-type" evidence="4">
    <location>
        <begin position="140"/>
        <end position="205"/>
    </location>
</feature>
<evidence type="ECO:0000256" key="3">
    <source>
        <dbReference type="PROSITE-ProRule" id="PRU00169"/>
    </source>
</evidence>
<protein>
    <submittedName>
        <fullName evidence="6">Two component transcriptional regulator, LuxR family</fullName>
    </submittedName>
</protein>
<dbReference type="SMART" id="SM00448">
    <property type="entry name" value="REC"/>
    <property type="match status" value="1"/>
</dbReference>
<dbReference type="InterPro" id="IPR016032">
    <property type="entry name" value="Sig_transdc_resp-reg_C-effctor"/>
</dbReference>
<keyword evidence="2" id="KW-0238">DNA-binding</keyword>
<dbReference type="PROSITE" id="PS50043">
    <property type="entry name" value="HTH_LUXR_2"/>
    <property type="match status" value="1"/>
</dbReference>
<evidence type="ECO:0000313" key="7">
    <source>
        <dbReference type="Proteomes" id="UP000199152"/>
    </source>
</evidence>
<dbReference type="InterPro" id="IPR000792">
    <property type="entry name" value="Tscrpt_reg_LuxR_C"/>
</dbReference>
<dbReference type="RefSeq" id="WP_091325108.1">
    <property type="nucleotide sequence ID" value="NZ_FOSW01000007.1"/>
</dbReference>
<dbReference type="AlphaFoldDB" id="A0A1I4FEZ8"/>
<dbReference type="GO" id="GO:0000160">
    <property type="term" value="P:phosphorelay signal transduction system"/>
    <property type="evidence" value="ECO:0007669"/>
    <property type="project" value="InterPro"/>
</dbReference>
<evidence type="ECO:0000256" key="2">
    <source>
        <dbReference type="ARBA" id="ARBA00023125"/>
    </source>
</evidence>
<evidence type="ECO:0000259" key="5">
    <source>
        <dbReference type="PROSITE" id="PS50110"/>
    </source>
</evidence>
<dbReference type="CDD" id="cd17535">
    <property type="entry name" value="REC_NarL-like"/>
    <property type="match status" value="1"/>
</dbReference>
<dbReference type="GO" id="GO:0006355">
    <property type="term" value="P:regulation of DNA-templated transcription"/>
    <property type="evidence" value="ECO:0007669"/>
    <property type="project" value="InterPro"/>
</dbReference>
<dbReference type="SUPFAM" id="SSF52172">
    <property type="entry name" value="CheY-like"/>
    <property type="match status" value="1"/>
</dbReference>
<dbReference type="Pfam" id="PF00196">
    <property type="entry name" value="GerE"/>
    <property type="match status" value="1"/>
</dbReference>
<dbReference type="InterPro" id="IPR001789">
    <property type="entry name" value="Sig_transdc_resp-reg_receiver"/>
</dbReference>
<proteinExistence type="predicted"/>
<dbReference type="SUPFAM" id="SSF46894">
    <property type="entry name" value="C-terminal effector domain of the bipartite response regulators"/>
    <property type="match status" value="1"/>
</dbReference>
<evidence type="ECO:0000313" key="6">
    <source>
        <dbReference type="EMBL" id="SFL15870.1"/>
    </source>
</evidence>
<gene>
    <name evidence="6" type="ORF">SAMN04488085_107104</name>
</gene>
<dbReference type="EMBL" id="FOSW01000007">
    <property type="protein sequence ID" value="SFL15870.1"/>
    <property type="molecule type" value="Genomic_DNA"/>
</dbReference>
<dbReference type="Proteomes" id="UP000199152">
    <property type="component" value="Unassembled WGS sequence"/>
</dbReference>
<dbReference type="GO" id="GO:0003677">
    <property type="term" value="F:DNA binding"/>
    <property type="evidence" value="ECO:0007669"/>
    <property type="project" value="UniProtKB-KW"/>
</dbReference>
<dbReference type="PROSITE" id="PS50110">
    <property type="entry name" value="RESPONSE_REGULATORY"/>
    <property type="match status" value="1"/>
</dbReference>
<dbReference type="PRINTS" id="PR00038">
    <property type="entry name" value="HTHLUXR"/>
</dbReference>
<sequence length="215" mass="22952">MIRVLVVDDHAVVRTGLMHLLATAGDMECVGQAAEGEAVPELVARLRPDVVLLDLSMPGADGVTVIRDLRAAALPARILVLTSFSDAGLVLDAVHAGADGYLLKQSEGEQILDGVRTVAAGGAPVDPAVARSLLRTVRERGGPTVALTERETEVLELIRLGYPNKTIARRLQISERTVKAHVTHILQRIGVPDRTQAALWAERNLHPPGSREAPS</sequence>
<dbReference type="Pfam" id="PF00072">
    <property type="entry name" value="Response_reg"/>
    <property type="match status" value="1"/>
</dbReference>
<dbReference type="OrthoDB" id="9808843at2"/>
<accession>A0A1I4FEZ8</accession>
<reference evidence="7" key="1">
    <citation type="submission" date="2016-10" db="EMBL/GenBank/DDBJ databases">
        <authorList>
            <person name="Varghese N."/>
            <person name="Submissions S."/>
        </authorList>
    </citation>
    <scope>NUCLEOTIDE SEQUENCE [LARGE SCALE GENOMIC DNA]</scope>
    <source>
        <strain evidence="7">DSM 45317</strain>
    </source>
</reference>
<dbReference type="InParanoid" id="A0A1I4FEZ8"/>
<dbReference type="PANTHER" id="PTHR43214">
    <property type="entry name" value="TWO-COMPONENT RESPONSE REGULATOR"/>
    <property type="match status" value="1"/>
</dbReference>
<dbReference type="InterPro" id="IPR011006">
    <property type="entry name" value="CheY-like_superfamily"/>
</dbReference>
<dbReference type="SMART" id="SM00421">
    <property type="entry name" value="HTH_LUXR"/>
    <property type="match status" value="1"/>
</dbReference>
<feature type="domain" description="Response regulatory" evidence="5">
    <location>
        <begin position="3"/>
        <end position="119"/>
    </location>
</feature>
<keyword evidence="1 3" id="KW-0597">Phosphoprotein</keyword>
<dbReference type="InterPro" id="IPR058245">
    <property type="entry name" value="NreC/VraR/RcsB-like_REC"/>
</dbReference>
<dbReference type="STRING" id="504800.SAMN04488085_107104"/>
<organism evidence="6 7">
    <name type="scientific">Geodermatophilus ruber</name>
    <dbReference type="NCBI Taxonomy" id="504800"/>
    <lineage>
        <taxon>Bacteria</taxon>
        <taxon>Bacillati</taxon>
        <taxon>Actinomycetota</taxon>
        <taxon>Actinomycetes</taxon>
        <taxon>Geodermatophilales</taxon>
        <taxon>Geodermatophilaceae</taxon>
        <taxon>Geodermatophilus</taxon>
    </lineage>
</organism>
<dbReference type="Gene3D" id="3.40.50.2300">
    <property type="match status" value="1"/>
</dbReference>